<comment type="caution">
    <text evidence="2">The sequence shown here is derived from an EMBL/GenBank/DDBJ whole genome shotgun (WGS) entry which is preliminary data.</text>
</comment>
<protein>
    <recommendedName>
        <fullName evidence="4">Lipoprotein</fullName>
    </recommendedName>
</protein>
<gene>
    <name evidence="2" type="ORF">PNQ69_09675</name>
</gene>
<evidence type="ECO:0000313" key="3">
    <source>
        <dbReference type="Proteomes" id="UP001260534"/>
    </source>
</evidence>
<evidence type="ECO:0008006" key="4">
    <source>
        <dbReference type="Google" id="ProtNLM"/>
    </source>
</evidence>
<organism evidence="2 3">
    <name type="scientific">Xanthomonas hawaiiensis</name>
    <dbReference type="NCBI Taxonomy" id="3003247"/>
    <lineage>
        <taxon>Bacteria</taxon>
        <taxon>Pseudomonadati</taxon>
        <taxon>Pseudomonadota</taxon>
        <taxon>Gammaproteobacteria</taxon>
        <taxon>Lysobacterales</taxon>
        <taxon>Lysobacteraceae</taxon>
        <taxon>Xanthomonas</taxon>
    </lineage>
</organism>
<reference evidence="2 3" key="1">
    <citation type="submission" date="2023-01" db="EMBL/GenBank/DDBJ databases">
        <title>Xanthomonas hawaiianensis sp. nov. isolated from Araceae family in Hawaii.</title>
        <authorList>
            <person name="Chunag S.-C."/>
            <person name="Dobhal S."/>
            <person name="Alvarez A."/>
            <person name="Arif M."/>
        </authorList>
    </citation>
    <scope>NUCLEOTIDE SEQUENCE [LARGE SCALE GENOMIC DNA]</scope>
    <source>
        <strain evidence="2 3">A2111</strain>
    </source>
</reference>
<feature type="chain" id="PRO_5045882241" description="Lipoprotein" evidence="1">
    <location>
        <begin position="22"/>
        <end position="198"/>
    </location>
</feature>
<name>A0ABU2I5L9_9XANT</name>
<accession>A0ABU2I5L9</accession>
<evidence type="ECO:0000313" key="2">
    <source>
        <dbReference type="EMBL" id="MDS9993042.1"/>
    </source>
</evidence>
<dbReference type="EMBL" id="JAQMHB010000001">
    <property type="protein sequence ID" value="MDS9993042.1"/>
    <property type="molecule type" value="Genomic_DNA"/>
</dbReference>
<dbReference type="RefSeq" id="WP_209230337.1">
    <property type="nucleotide sequence ID" value="NZ_JAGHXG010000007.1"/>
</dbReference>
<keyword evidence="3" id="KW-1185">Reference proteome</keyword>
<feature type="signal peptide" evidence="1">
    <location>
        <begin position="1"/>
        <end position="21"/>
    </location>
</feature>
<keyword evidence="1" id="KW-0732">Signal</keyword>
<dbReference type="Proteomes" id="UP001260534">
    <property type="component" value="Unassembled WGS sequence"/>
</dbReference>
<evidence type="ECO:0000256" key="1">
    <source>
        <dbReference type="SAM" id="SignalP"/>
    </source>
</evidence>
<sequence length="198" mass="21396">MRKVMRCLRTSRRGLPRMAAAAICTSLLGGCGAAGSPSHTSRSEPPPVWIGMLCSATTRGQDRQLVASPADTARICVDRGAARLDYRPDALRIIVYRNEVAALLMQCAAPQQAAAFFRENQGKRAILVVGDTAISEPHVSLPMMGCGWQSASDLQDAITQCERIATAWSRPTQRCWTLCDQAENAGNDGICIAHKRTP</sequence>
<proteinExistence type="predicted"/>
<dbReference type="PROSITE" id="PS51257">
    <property type="entry name" value="PROKAR_LIPOPROTEIN"/>
    <property type="match status" value="1"/>
</dbReference>